<gene>
    <name evidence="2" type="ORF">FJU30_25275</name>
</gene>
<protein>
    <submittedName>
        <fullName evidence="2">Uncharacterized protein</fullName>
    </submittedName>
</protein>
<proteinExistence type="predicted"/>
<name>A0A5J5FR87_9GAMM</name>
<dbReference type="Proteomes" id="UP000335415">
    <property type="component" value="Unassembled WGS sequence"/>
</dbReference>
<reference evidence="2 3" key="1">
    <citation type="submission" date="2019-09" db="EMBL/GenBank/DDBJ databases">
        <authorList>
            <person name="Li Y."/>
        </authorList>
    </citation>
    <scope>NUCLEOTIDE SEQUENCE [LARGE SCALE GENOMIC DNA]</scope>
    <source>
        <strain evidence="2 3">L3-3HA</strain>
    </source>
</reference>
<organism evidence="2 3">
    <name type="scientific">Affinibrenneria salicis</name>
    <dbReference type="NCBI Taxonomy" id="2590031"/>
    <lineage>
        <taxon>Bacteria</taxon>
        <taxon>Pseudomonadati</taxon>
        <taxon>Pseudomonadota</taxon>
        <taxon>Gammaproteobacteria</taxon>
        <taxon>Enterobacterales</taxon>
        <taxon>Pectobacteriaceae</taxon>
        <taxon>Affinibrenneria</taxon>
    </lineage>
</organism>
<evidence type="ECO:0000313" key="2">
    <source>
        <dbReference type="EMBL" id="KAA8995178.1"/>
    </source>
</evidence>
<keyword evidence="1" id="KW-0472">Membrane</keyword>
<keyword evidence="1" id="KW-0812">Transmembrane</keyword>
<dbReference type="EMBL" id="VYKJ01000022">
    <property type="protein sequence ID" value="KAA8995178.1"/>
    <property type="molecule type" value="Genomic_DNA"/>
</dbReference>
<comment type="caution">
    <text evidence="2">The sequence shown here is derived from an EMBL/GenBank/DDBJ whole genome shotgun (WGS) entry which is preliminary data.</text>
</comment>
<evidence type="ECO:0000256" key="1">
    <source>
        <dbReference type="SAM" id="Phobius"/>
    </source>
</evidence>
<accession>A0A5J5FR87</accession>
<feature type="transmembrane region" description="Helical" evidence="1">
    <location>
        <begin position="90"/>
        <end position="110"/>
    </location>
</feature>
<keyword evidence="3" id="KW-1185">Reference proteome</keyword>
<evidence type="ECO:0000313" key="3">
    <source>
        <dbReference type="Proteomes" id="UP000335415"/>
    </source>
</evidence>
<dbReference type="RefSeq" id="WP_150437727.1">
    <property type="nucleotide sequence ID" value="NZ_VYKJ01000022.1"/>
</dbReference>
<sequence length="113" mass="12911">MTKLSSIIAASANSNLSSVSSFLFQIFSLHSPRVSQPTESKKRYRQQTTHLQKIRFPRLAAAHENVIGDDLSERTCATNFAAAPRRVEMVVNFISYIFVFLKFNLLFFYFNAL</sequence>
<keyword evidence="1" id="KW-1133">Transmembrane helix</keyword>
<dbReference type="AlphaFoldDB" id="A0A5J5FR87"/>